<evidence type="ECO:0000313" key="1">
    <source>
        <dbReference type="EMBL" id="KAK6742977.1"/>
    </source>
</evidence>
<dbReference type="PANTHER" id="PTHR47027:SF20">
    <property type="entry name" value="REVERSE TRANSCRIPTASE-LIKE PROTEIN WITH RNA-DIRECTED DNA POLYMERASE DOMAIN"/>
    <property type="match status" value="1"/>
</dbReference>
<gene>
    <name evidence="1" type="primary">Necator_chrIII.g11085</name>
    <name evidence="1" type="ORF">RB195_010320</name>
</gene>
<dbReference type="EMBL" id="JAVFWL010000003">
    <property type="protein sequence ID" value="KAK6742977.1"/>
    <property type="molecule type" value="Genomic_DNA"/>
</dbReference>
<protein>
    <recommendedName>
        <fullName evidence="3">Reverse transcriptase domain-containing protein</fullName>
    </recommendedName>
</protein>
<evidence type="ECO:0000313" key="2">
    <source>
        <dbReference type="Proteomes" id="UP001303046"/>
    </source>
</evidence>
<proteinExistence type="predicted"/>
<evidence type="ECO:0008006" key="3">
    <source>
        <dbReference type="Google" id="ProtNLM"/>
    </source>
</evidence>
<name>A0ABR1CYI7_NECAM</name>
<keyword evidence="2" id="KW-1185">Reference proteome</keyword>
<organism evidence="1 2">
    <name type="scientific">Necator americanus</name>
    <name type="common">Human hookworm</name>
    <dbReference type="NCBI Taxonomy" id="51031"/>
    <lineage>
        <taxon>Eukaryota</taxon>
        <taxon>Metazoa</taxon>
        <taxon>Ecdysozoa</taxon>
        <taxon>Nematoda</taxon>
        <taxon>Chromadorea</taxon>
        <taxon>Rhabditida</taxon>
        <taxon>Rhabditina</taxon>
        <taxon>Rhabditomorpha</taxon>
        <taxon>Strongyloidea</taxon>
        <taxon>Ancylostomatidae</taxon>
        <taxon>Bunostominae</taxon>
        <taxon>Necator</taxon>
    </lineage>
</organism>
<accession>A0ABR1CYI7</accession>
<sequence>MLDEARPQEQAGFRQGFSCFDHIQTVSRVVEICREFRLRLVLTFVDYVKAFDNVETNAILSALVDEGVDASYVRTLASCYHRCTSKIQLFHFPFIIGKGVRQGDTRYYIAEDTVDNEITFLGRKGHTC</sequence>
<dbReference type="Proteomes" id="UP001303046">
    <property type="component" value="Unassembled WGS sequence"/>
</dbReference>
<comment type="caution">
    <text evidence="1">The sequence shown here is derived from an EMBL/GenBank/DDBJ whole genome shotgun (WGS) entry which is preliminary data.</text>
</comment>
<reference evidence="1 2" key="1">
    <citation type="submission" date="2023-08" db="EMBL/GenBank/DDBJ databases">
        <title>A Necator americanus chromosomal reference genome.</title>
        <authorList>
            <person name="Ilik V."/>
            <person name="Petrzelkova K.J."/>
            <person name="Pardy F."/>
            <person name="Fuh T."/>
            <person name="Niatou-Singa F.S."/>
            <person name="Gouil Q."/>
            <person name="Baker L."/>
            <person name="Ritchie M.E."/>
            <person name="Jex A.R."/>
            <person name="Gazzola D."/>
            <person name="Li H."/>
            <person name="Toshio Fujiwara R."/>
            <person name="Zhan B."/>
            <person name="Aroian R.V."/>
            <person name="Pafco B."/>
            <person name="Schwarz E.M."/>
        </authorList>
    </citation>
    <scope>NUCLEOTIDE SEQUENCE [LARGE SCALE GENOMIC DNA]</scope>
    <source>
        <strain evidence="1 2">Aroian</strain>
        <tissue evidence="1">Whole animal</tissue>
    </source>
</reference>
<dbReference type="PANTHER" id="PTHR47027">
    <property type="entry name" value="REVERSE TRANSCRIPTASE DOMAIN-CONTAINING PROTEIN"/>
    <property type="match status" value="1"/>
</dbReference>